<evidence type="ECO:0000313" key="11">
    <source>
        <dbReference type="Proteomes" id="UP001059546"/>
    </source>
</evidence>
<dbReference type="InterPro" id="IPR014001">
    <property type="entry name" value="Helicase_ATP-bd"/>
</dbReference>
<dbReference type="SUPFAM" id="SSF52540">
    <property type="entry name" value="P-loop containing nucleoside triphosphate hydrolases"/>
    <property type="match status" value="1"/>
</dbReference>
<evidence type="ECO:0000256" key="2">
    <source>
        <dbReference type="ARBA" id="ARBA00012552"/>
    </source>
</evidence>
<evidence type="ECO:0000259" key="8">
    <source>
        <dbReference type="PROSITE" id="PS51192"/>
    </source>
</evidence>
<dbReference type="GO" id="GO:0016787">
    <property type="term" value="F:hydrolase activity"/>
    <property type="evidence" value="ECO:0007669"/>
    <property type="project" value="UniProtKB-KW"/>
</dbReference>
<feature type="compositionally biased region" description="Polar residues" evidence="7">
    <location>
        <begin position="62"/>
        <end position="75"/>
    </location>
</feature>
<feature type="domain" description="Helicase C-terminal" evidence="9">
    <location>
        <begin position="400"/>
        <end position="565"/>
    </location>
</feature>
<dbReference type="AlphaFoldDB" id="A0A9Q9CBF8"/>
<evidence type="ECO:0000256" key="6">
    <source>
        <dbReference type="ARBA" id="ARBA00022840"/>
    </source>
</evidence>
<proteinExistence type="inferred from homology"/>
<dbReference type="Pfam" id="PF00271">
    <property type="entry name" value="Helicase_C"/>
    <property type="match status" value="1"/>
</dbReference>
<dbReference type="GO" id="GO:0003723">
    <property type="term" value="F:RNA binding"/>
    <property type="evidence" value="ECO:0007669"/>
    <property type="project" value="TreeGrafter"/>
</dbReference>
<keyword evidence="6" id="KW-0067">ATP-binding</keyword>
<dbReference type="PROSITE" id="PS00690">
    <property type="entry name" value="DEAH_ATP_HELICASE"/>
    <property type="match status" value="1"/>
</dbReference>
<name>A0A9Q9CBF8_ENCHE</name>
<keyword evidence="4" id="KW-0378">Hydrolase</keyword>
<dbReference type="Proteomes" id="UP001059546">
    <property type="component" value="Chromosome X"/>
</dbReference>
<dbReference type="SMART" id="SM00487">
    <property type="entry name" value="DEXDc"/>
    <property type="match status" value="1"/>
</dbReference>
<dbReference type="GO" id="GO:0003724">
    <property type="term" value="F:RNA helicase activity"/>
    <property type="evidence" value="ECO:0007669"/>
    <property type="project" value="UniProtKB-EC"/>
</dbReference>
<dbReference type="GO" id="GO:0005730">
    <property type="term" value="C:nucleolus"/>
    <property type="evidence" value="ECO:0007669"/>
    <property type="project" value="TreeGrafter"/>
</dbReference>
<dbReference type="GO" id="GO:0000462">
    <property type="term" value="P:maturation of SSU-rRNA from tricistronic rRNA transcript (SSU-rRNA, 5.8S rRNA, LSU-rRNA)"/>
    <property type="evidence" value="ECO:0007669"/>
    <property type="project" value="TreeGrafter"/>
</dbReference>
<evidence type="ECO:0000256" key="4">
    <source>
        <dbReference type="ARBA" id="ARBA00022801"/>
    </source>
</evidence>
<comment type="similarity">
    <text evidence="1">Belongs to the DEAD box helicase family. DEAH subfamily.</text>
</comment>
<sequence>MSSKKEKLLKKYLEKKKKQRSRDDLYAQIAALSRPKEHGDGEKKPGGEGPGVFEEVQYDMSDVSTSTTEDLPQNLENEDPPSVVMEVPTACEATEDLDREDAISMYLWDSHVRNVHEEYADAATSPEYEGVVECKDISEFSITEDGNACIAEDARKVVRRYDTKTLENRREDIEESRKALPIYYEKAEIICAVRASPVVFVTGAAGCGKTTQIPQFLYEGGLGTEGMIGVTQPRRISAISICARINEEANENLCGYKIRYESTVTPETKIKMMTDGVLLREIQEDFLLSKYSVIIIDEIHERSANIDLLISIIPRIMKVRKERGCELKLVLMSATGDVDELRGFLGDITVFVCPEKRFQVSTFYEEKTPEDYLNAAYERVRKIVLSGSGARKKRRVNGGKIDMIGSGVSNDASASILVFLTSKQEIYQLKSRLEGSGMDITVLPLHSSLSKAEQEVVFNKTQNRKVVLATNIAETSITIPDVVFVIDSGKVKNKIVDSEGVTRYSVDFITKSSAIQRMGRAGRTGPGICYRLYSGEAYERFYESPEPQILKEPLDSIVLSLMSLGIGNVQAFPFLSKPRRASIANAITRLQGLGAVDKNLHLTDMGKKMSRYPIEPRLARLLCTQGLEDIFAEILALVSLISSGAEIKRNSNNKKYFEGSKSDFLVQLSIYKDFLGSKSRRAFCVEMGLNYTTAVETMKMMKHLLRMAGWPADKDVSLDLSQDVCLKMRNMIYRSFADHLAIPLSGSHFFHKEEVVPSRDSISVNNDDFVVFDTLVSTKGKLYMKNVTVVEKTWF</sequence>
<dbReference type="EC" id="3.6.4.13" evidence="2"/>
<dbReference type="PROSITE" id="PS51194">
    <property type="entry name" value="HELICASE_CTER"/>
    <property type="match status" value="1"/>
</dbReference>
<dbReference type="InterPro" id="IPR002464">
    <property type="entry name" value="DNA/RNA_helicase_DEAH_CS"/>
</dbReference>
<dbReference type="GO" id="GO:1990904">
    <property type="term" value="C:ribonucleoprotein complex"/>
    <property type="evidence" value="ECO:0007669"/>
    <property type="project" value="UniProtKB-ARBA"/>
</dbReference>
<accession>A0A9Q9CBF8</accession>
<evidence type="ECO:0000256" key="7">
    <source>
        <dbReference type="SAM" id="MobiDB-lite"/>
    </source>
</evidence>
<evidence type="ECO:0000313" key="10">
    <source>
        <dbReference type="EMBL" id="UTX44147.1"/>
    </source>
</evidence>
<keyword evidence="5 10" id="KW-0347">Helicase</keyword>
<dbReference type="InterPro" id="IPR048333">
    <property type="entry name" value="HA2_WH"/>
</dbReference>
<reference evidence="10" key="1">
    <citation type="submission" date="2021-05" db="EMBL/GenBank/DDBJ databases">
        <title>Encephalitozoon hellem ATCC 50604 Complete Genome.</title>
        <authorList>
            <person name="Mascarenhas dos Santos A.C."/>
            <person name="Julian A.T."/>
            <person name="Pombert J.-F."/>
        </authorList>
    </citation>
    <scope>NUCLEOTIDE SEQUENCE</scope>
    <source>
        <strain evidence="10">ATCC 50604</strain>
    </source>
</reference>
<dbReference type="CDD" id="cd18791">
    <property type="entry name" value="SF2_C_RHA"/>
    <property type="match status" value="1"/>
</dbReference>
<dbReference type="Pfam" id="PF04408">
    <property type="entry name" value="WHD_HA2"/>
    <property type="match status" value="1"/>
</dbReference>
<feature type="domain" description="Helicase ATP-binding" evidence="8">
    <location>
        <begin position="190"/>
        <end position="354"/>
    </location>
</feature>
<evidence type="ECO:0000259" key="9">
    <source>
        <dbReference type="PROSITE" id="PS51194"/>
    </source>
</evidence>
<dbReference type="SMART" id="SM00847">
    <property type="entry name" value="HA2"/>
    <property type="match status" value="1"/>
</dbReference>
<dbReference type="PROSITE" id="PS51192">
    <property type="entry name" value="HELICASE_ATP_BIND_1"/>
    <property type="match status" value="1"/>
</dbReference>
<dbReference type="InterPro" id="IPR007502">
    <property type="entry name" value="Helicase-assoc_dom"/>
</dbReference>
<dbReference type="Gene3D" id="1.20.120.1080">
    <property type="match status" value="1"/>
</dbReference>
<dbReference type="PANTHER" id="PTHR18934:SF99">
    <property type="entry name" value="ATP-DEPENDENT RNA HELICASE DHX37-RELATED"/>
    <property type="match status" value="1"/>
</dbReference>
<evidence type="ECO:0000256" key="5">
    <source>
        <dbReference type="ARBA" id="ARBA00022806"/>
    </source>
</evidence>
<dbReference type="Gene3D" id="3.40.50.300">
    <property type="entry name" value="P-loop containing nucleotide triphosphate hydrolases"/>
    <property type="match status" value="2"/>
</dbReference>
<dbReference type="InterPro" id="IPR027417">
    <property type="entry name" value="P-loop_NTPase"/>
</dbReference>
<dbReference type="PANTHER" id="PTHR18934">
    <property type="entry name" value="ATP-DEPENDENT RNA HELICASE"/>
    <property type="match status" value="1"/>
</dbReference>
<dbReference type="SMART" id="SM00490">
    <property type="entry name" value="HELICc"/>
    <property type="match status" value="1"/>
</dbReference>
<organism evidence="10 11">
    <name type="scientific">Encephalitozoon hellem</name>
    <name type="common">Microsporidian parasite</name>
    <dbReference type="NCBI Taxonomy" id="27973"/>
    <lineage>
        <taxon>Eukaryota</taxon>
        <taxon>Fungi</taxon>
        <taxon>Fungi incertae sedis</taxon>
        <taxon>Microsporidia</taxon>
        <taxon>Unikaryonidae</taxon>
        <taxon>Encephalitozoon</taxon>
    </lineage>
</organism>
<gene>
    <name evidence="10" type="ORF">GPU96_10g19370</name>
</gene>
<protein>
    <recommendedName>
        <fullName evidence="2">RNA helicase</fullName>
        <ecNumber evidence="2">3.6.4.13</ecNumber>
    </recommendedName>
</protein>
<dbReference type="GO" id="GO:0005524">
    <property type="term" value="F:ATP binding"/>
    <property type="evidence" value="ECO:0007669"/>
    <property type="project" value="UniProtKB-KW"/>
</dbReference>
<feature type="region of interest" description="Disordered" evidence="7">
    <location>
        <begin position="15"/>
        <end position="81"/>
    </location>
</feature>
<keyword evidence="3" id="KW-0547">Nucleotide-binding</keyword>
<feature type="compositionally biased region" description="Basic and acidic residues" evidence="7">
    <location>
        <begin position="34"/>
        <end position="46"/>
    </location>
</feature>
<evidence type="ECO:0000256" key="3">
    <source>
        <dbReference type="ARBA" id="ARBA00022741"/>
    </source>
</evidence>
<evidence type="ECO:0000256" key="1">
    <source>
        <dbReference type="ARBA" id="ARBA00008792"/>
    </source>
</evidence>
<dbReference type="EMBL" id="CP075156">
    <property type="protein sequence ID" value="UTX44147.1"/>
    <property type="molecule type" value="Genomic_DNA"/>
</dbReference>
<dbReference type="InterPro" id="IPR001650">
    <property type="entry name" value="Helicase_C-like"/>
</dbReference>